<dbReference type="Pfam" id="PF07534">
    <property type="entry name" value="TLD"/>
    <property type="match status" value="1"/>
</dbReference>
<feature type="domain" description="TLDc" evidence="1">
    <location>
        <begin position="215"/>
        <end position="329"/>
    </location>
</feature>
<dbReference type="GO" id="GO:0005829">
    <property type="term" value="C:cytosol"/>
    <property type="evidence" value="ECO:0007669"/>
    <property type="project" value="TreeGrafter"/>
</dbReference>
<gene>
    <name evidence="2" type="ORF">RCL2_000370900</name>
</gene>
<protein>
    <submittedName>
        <fullName evidence="2">BTB/POZ domain-containing protein</fullName>
    </submittedName>
</protein>
<dbReference type="Proteomes" id="UP000615446">
    <property type="component" value="Unassembled WGS sequence"/>
</dbReference>
<dbReference type="InterPro" id="IPR011333">
    <property type="entry name" value="SKP1/BTB/POZ_sf"/>
</dbReference>
<proteinExistence type="predicted"/>
<evidence type="ECO:0000259" key="1">
    <source>
        <dbReference type="PROSITE" id="PS51886"/>
    </source>
</evidence>
<dbReference type="EMBL" id="BLAL01000020">
    <property type="protein sequence ID" value="GES76301.1"/>
    <property type="molecule type" value="Genomic_DNA"/>
</dbReference>
<dbReference type="PANTHER" id="PTHR45774">
    <property type="entry name" value="BTB/POZ DOMAIN-CONTAINING"/>
    <property type="match status" value="1"/>
</dbReference>
<sequence>MRFIYCETIELKNLQGPDVLNLLIAVDELNIHSLITYIQEYLIDHQTEFLHQNPTGVLEIVYQHETFTDLWNFCLEKICKEPKILFDSNNFTNLKAPLLEILLKRDDLNMDEIEIWNSSLLKWCFARQNMMNDSTKWSKDDITKIERSLHRFIPLIRFYDIEPTEFFYKGYSHKDILPQDLIHDLLEYHIVPNKKLKAKIPPSKRPHLKFILDSNLIESNHVPLFASWIDKKESSYYDKKDILYEFNLLYRSSRDGIDTKSFHKNCDNKGATIWIAKIKNSTKSIGGYNPLGWSGNSWRNTKDSFLFSFADWKKISLATTKLSYIMKME</sequence>
<dbReference type="InterPro" id="IPR006571">
    <property type="entry name" value="TLDc_dom"/>
</dbReference>
<dbReference type="PROSITE" id="PS51886">
    <property type="entry name" value="TLDC"/>
    <property type="match status" value="1"/>
</dbReference>
<evidence type="ECO:0000313" key="3">
    <source>
        <dbReference type="Proteomes" id="UP000615446"/>
    </source>
</evidence>
<dbReference type="OrthoDB" id="298084at2759"/>
<accession>A0A8H3KXU0</accession>
<comment type="caution">
    <text evidence="2">The sequence shown here is derived from an EMBL/GenBank/DDBJ whole genome shotgun (WGS) entry which is preliminary data.</text>
</comment>
<evidence type="ECO:0000313" key="2">
    <source>
        <dbReference type="EMBL" id="GES76301.1"/>
    </source>
</evidence>
<reference evidence="2" key="1">
    <citation type="submission" date="2019-10" db="EMBL/GenBank/DDBJ databases">
        <title>Conservation and host-specific expression of non-tandemly repeated heterogenous ribosome RNA gene in arbuscular mycorrhizal fungi.</title>
        <authorList>
            <person name="Maeda T."/>
            <person name="Kobayashi Y."/>
            <person name="Nakagawa T."/>
            <person name="Ezawa T."/>
            <person name="Yamaguchi K."/>
            <person name="Bino T."/>
            <person name="Nishimoto Y."/>
            <person name="Shigenobu S."/>
            <person name="Kawaguchi M."/>
        </authorList>
    </citation>
    <scope>NUCLEOTIDE SEQUENCE</scope>
    <source>
        <strain evidence="2">HR1</strain>
    </source>
</reference>
<dbReference type="AlphaFoldDB" id="A0A8H3KXU0"/>
<dbReference type="Gene3D" id="3.30.710.10">
    <property type="entry name" value="Potassium Channel Kv1.1, Chain A"/>
    <property type="match status" value="1"/>
</dbReference>
<organism evidence="2 3">
    <name type="scientific">Rhizophagus clarus</name>
    <dbReference type="NCBI Taxonomy" id="94130"/>
    <lineage>
        <taxon>Eukaryota</taxon>
        <taxon>Fungi</taxon>
        <taxon>Fungi incertae sedis</taxon>
        <taxon>Mucoromycota</taxon>
        <taxon>Glomeromycotina</taxon>
        <taxon>Glomeromycetes</taxon>
        <taxon>Glomerales</taxon>
        <taxon>Glomeraceae</taxon>
        <taxon>Rhizophagus</taxon>
    </lineage>
</organism>
<name>A0A8H3KXU0_9GLOM</name>
<dbReference type="PANTHER" id="PTHR45774:SF4">
    <property type="entry name" value="AXUNDEAD, ISOFORM F"/>
    <property type="match status" value="1"/>
</dbReference>